<dbReference type="EMBL" id="FNUZ01000002">
    <property type="protein sequence ID" value="SEG02065.1"/>
    <property type="molecule type" value="Genomic_DNA"/>
</dbReference>
<accession>A0A1H5WRU0</accession>
<evidence type="ECO:0000313" key="2">
    <source>
        <dbReference type="EMBL" id="SEG02065.1"/>
    </source>
</evidence>
<feature type="domain" description="Anti-sigma factor NepR" evidence="1">
    <location>
        <begin position="12"/>
        <end position="45"/>
    </location>
</feature>
<organism evidence="2 3">
    <name type="scientific">Thalassococcus halodurans</name>
    <dbReference type="NCBI Taxonomy" id="373675"/>
    <lineage>
        <taxon>Bacteria</taxon>
        <taxon>Pseudomonadati</taxon>
        <taxon>Pseudomonadota</taxon>
        <taxon>Alphaproteobacteria</taxon>
        <taxon>Rhodobacterales</taxon>
        <taxon>Roseobacteraceae</taxon>
        <taxon>Thalassococcus</taxon>
    </lineage>
</organism>
<evidence type="ECO:0000259" key="1">
    <source>
        <dbReference type="Pfam" id="PF18557"/>
    </source>
</evidence>
<dbReference type="Pfam" id="PF18557">
    <property type="entry name" value="NepR"/>
    <property type="match status" value="1"/>
</dbReference>
<dbReference type="OrthoDB" id="7875342at2"/>
<reference evidence="2 3" key="1">
    <citation type="submission" date="2016-10" db="EMBL/GenBank/DDBJ databases">
        <authorList>
            <person name="de Groot N.N."/>
        </authorList>
    </citation>
    <scope>NUCLEOTIDE SEQUENCE [LARGE SCALE GENOMIC DNA]</scope>
    <source>
        <strain evidence="2 3">DSM 26915</strain>
    </source>
</reference>
<dbReference type="RefSeq" id="WP_103909886.1">
    <property type="nucleotide sequence ID" value="NZ_FNUZ01000002.1"/>
</dbReference>
<evidence type="ECO:0000313" key="3">
    <source>
        <dbReference type="Proteomes" id="UP000236752"/>
    </source>
</evidence>
<dbReference type="Proteomes" id="UP000236752">
    <property type="component" value="Unassembled WGS sequence"/>
</dbReference>
<protein>
    <recommendedName>
        <fullName evidence="1">Anti-sigma factor NepR domain-containing protein</fullName>
    </recommendedName>
</protein>
<proteinExistence type="predicted"/>
<sequence>MANEIENSKQARLIDDNLKRVYQDMISEDIPDRFLNLLDQLKAQDGGAASEEKAEQGDQK</sequence>
<name>A0A1H5WRU0_9RHOB</name>
<dbReference type="AlphaFoldDB" id="A0A1H5WRU0"/>
<gene>
    <name evidence="2" type="ORF">SAMN04488045_1560</name>
</gene>
<keyword evidence="3" id="KW-1185">Reference proteome</keyword>
<dbReference type="InterPro" id="IPR041649">
    <property type="entry name" value="NepR"/>
</dbReference>